<dbReference type="InterPro" id="IPR036477">
    <property type="entry name" value="Formyl_transf_N_sf"/>
</dbReference>
<dbReference type="Gene3D" id="3.40.50.12230">
    <property type="match status" value="1"/>
</dbReference>
<comment type="catalytic activity">
    <reaction evidence="5">
        <text>L-methionyl-tRNA(fMet) + (6R)-10-formyltetrahydrofolate = N-formyl-L-methionyl-tRNA(fMet) + (6S)-5,6,7,8-tetrahydrofolate + H(+)</text>
        <dbReference type="Rhea" id="RHEA:24380"/>
        <dbReference type="Rhea" id="RHEA-COMP:9952"/>
        <dbReference type="Rhea" id="RHEA-COMP:9953"/>
        <dbReference type="ChEBI" id="CHEBI:15378"/>
        <dbReference type="ChEBI" id="CHEBI:57453"/>
        <dbReference type="ChEBI" id="CHEBI:78530"/>
        <dbReference type="ChEBI" id="CHEBI:78844"/>
        <dbReference type="ChEBI" id="CHEBI:195366"/>
        <dbReference type="EC" id="2.1.2.9"/>
    </reaction>
</comment>
<gene>
    <name evidence="5" type="primary">fmt</name>
    <name evidence="8" type="ORF">ENR59_10540</name>
</gene>
<comment type="similarity">
    <text evidence="1 5">Belongs to the Fmt family.</text>
</comment>
<dbReference type="PROSITE" id="PS00373">
    <property type="entry name" value="GART"/>
    <property type="match status" value="1"/>
</dbReference>
<dbReference type="SUPFAM" id="SSF50486">
    <property type="entry name" value="FMT C-terminal domain-like"/>
    <property type="match status" value="1"/>
</dbReference>
<comment type="function">
    <text evidence="5">Attaches a formyl group to the free amino group of methionyl-tRNA(fMet). The formyl group appears to play a dual role in the initiator identity of N-formylmethionyl-tRNA by promoting its recognition by IF2 and preventing the misappropriation of this tRNA by the elongation apparatus.</text>
</comment>
<evidence type="ECO:0000259" key="6">
    <source>
        <dbReference type="Pfam" id="PF00551"/>
    </source>
</evidence>
<dbReference type="InterPro" id="IPR044135">
    <property type="entry name" value="Met-tRNA-FMT_C"/>
</dbReference>
<dbReference type="InterPro" id="IPR005793">
    <property type="entry name" value="Formyl_trans_C"/>
</dbReference>
<dbReference type="SUPFAM" id="SSF53328">
    <property type="entry name" value="Formyltransferase"/>
    <property type="match status" value="1"/>
</dbReference>
<dbReference type="InterPro" id="IPR001555">
    <property type="entry name" value="GART_AS"/>
</dbReference>
<feature type="domain" description="Formyl transferase C-terminal" evidence="7">
    <location>
        <begin position="199"/>
        <end position="303"/>
    </location>
</feature>
<protein>
    <recommendedName>
        <fullName evidence="2 5">Methionyl-tRNA formyltransferase</fullName>
        <ecNumber evidence="2 5">2.1.2.9</ecNumber>
    </recommendedName>
</protein>
<evidence type="ECO:0000256" key="1">
    <source>
        <dbReference type="ARBA" id="ARBA00010699"/>
    </source>
</evidence>
<sequence>MGTPDFAAATLQAVLDNGAARVTGVYTQPDRPCGRGHKCTPPPVKRLALEHGLSVHQPLNFRDRADVDQLAALAPDVLLVAAYGLILPQSVLDIPRLGPWNVHASLLPRYRGAAPIQRSIMDGCAETGITIMRMEKGLDTGPMLLARAIPIGADEDAQSLHDRLAALGGEMAVEALGLLAAGPVHPAPQDDALATYAAKLTRADALIHWDRPAKQVHDHIRAMSPKPGAAFHIPVPGENRHIRLLAQPGAFTLTGTPPGEPGSILGCVSGTLDIACADGVYHIRRLQPAGKKPMDAQAFACGYLGKLAPGVPLVCPAPADLLD</sequence>
<dbReference type="PANTHER" id="PTHR11138:SF5">
    <property type="entry name" value="METHIONYL-TRNA FORMYLTRANSFERASE, MITOCHONDRIAL"/>
    <property type="match status" value="1"/>
</dbReference>
<dbReference type="InterPro" id="IPR002376">
    <property type="entry name" value="Formyl_transf_N"/>
</dbReference>
<dbReference type="CDD" id="cd08646">
    <property type="entry name" value="FMT_core_Met-tRNA-FMT_N"/>
    <property type="match status" value="1"/>
</dbReference>
<dbReference type="EMBL" id="DSRP01000734">
    <property type="protein sequence ID" value="HGG93370.1"/>
    <property type="molecule type" value="Genomic_DNA"/>
</dbReference>
<dbReference type="InterPro" id="IPR011034">
    <property type="entry name" value="Formyl_transferase-like_C_sf"/>
</dbReference>
<accession>A0A7C4EK81</accession>
<evidence type="ECO:0000313" key="8">
    <source>
        <dbReference type="EMBL" id="HGG93370.1"/>
    </source>
</evidence>
<evidence type="ECO:0000256" key="2">
    <source>
        <dbReference type="ARBA" id="ARBA00012261"/>
    </source>
</evidence>
<evidence type="ECO:0000256" key="3">
    <source>
        <dbReference type="ARBA" id="ARBA00022679"/>
    </source>
</evidence>
<keyword evidence="4 5" id="KW-0648">Protein biosynthesis</keyword>
<dbReference type="HAMAP" id="MF_00182">
    <property type="entry name" value="Formyl_trans"/>
    <property type="match status" value="1"/>
</dbReference>
<feature type="binding site" evidence="5">
    <location>
        <begin position="105"/>
        <end position="108"/>
    </location>
    <ligand>
        <name>(6S)-5,6,7,8-tetrahydrofolate</name>
        <dbReference type="ChEBI" id="CHEBI:57453"/>
    </ligand>
</feature>
<dbReference type="Pfam" id="PF00551">
    <property type="entry name" value="Formyl_trans_N"/>
    <property type="match status" value="1"/>
</dbReference>
<feature type="domain" description="Formyl transferase N-terminal" evidence="6">
    <location>
        <begin position="2"/>
        <end position="176"/>
    </location>
</feature>
<evidence type="ECO:0000256" key="5">
    <source>
        <dbReference type="HAMAP-Rule" id="MF_00182"/>
    </source>
</evidence>
<dbReference type="Pfam" id="PF02911">
    <property type="entry name" value="Formyl_trans_C"/>
    <property type="match status" value="1"/>
</dbReference>
<evidence type="ECO:0000256" key="4">
    <source>
        <dbReference type="ARBA" id="ARBA00022917"/>
    </source>
</evidence>
<dbReference type="GO" id="GO:0004479">
    <property type="term" value="F:methionyl-tRNA formyltransferase activity"/>
    <property type="evidence" value="ECO:0007669"/>
    <property type="project" value="UniProtKB-UniRule"/>
</dbReference>
<proteinExistence type="inferred from homology"/>
<evidence type="ECO:0000259" key="7">
    <source>
        <dbReference type="Pfam" id="PF02911"/>
    </source>
</evidence>
<keyword evidence="3 5" id="KW-0808">Transferase</keyword>
<dbReference type="NCBIfam" id="TIGR00460">
    <property type="entry name" value="fmt"/>
    <property type="match status" value="1"/>
</dbReference>
<reference evidence="8" key="1">
    <citation type="journal article" date="2020" name="mSystems">
        <title>Genome- and Community-Level Interaction Insights into Carbon Utilization and Element Cycling Functions of Hydrothermarchaeota in Hydrothermal Sediment.</title>
        <authorList>
            <person name="Zhou Z."/>
            <person name="Liu Y."/>
            <person name="Xu W."/>
            <person name="Pan J."/>
            <person name="Luo Z.H."/>
            <person name="Li M."/>
        </authorList>
    </citation>
    <scope>NUCLEOTIDE SEQUENCE [LARGE SCALE GENOMIC DNA]</scope>
    <source>
        <strain evidence="8">SpSt-413</strain>
    </source>
</reference>
<comment type="caution">
    <text evidence="8">The sequence shown here is derived from an EMBL/GenBank/DDBJ whole genome shotgun (WGS) entry which is preliminary data.</text>
</comment>
<dbReference type="InterPro" id="IPR041711">
    <property type="entry name" value="Met-tRNA-FMT_N"/>
</dbReference>
<dbReference type="EC" id="2.1.2.9" evidence="2 5"/>
<dbReference type="InterPro" id="IPR005794">
    <property type="entry name" value="Fmt"/>
</dbReference>
<dbReference type="GO" id="GO:0005829">
    <property type="term" value="C:cytosol"/>
    <property type="evidence" value="ECO:0007669"/>
    <property type="project" value="TreeGrafter"/>
</dbReference>
<dbReference type="CDD" id="cd08704">
    <property type="entry name" value="Met_tRNA_FMT_C"/>
    <property type="match status" value="1"/>
</dbReference>
<name>A0A7C4EK81_9BACT</name>
<organism evidence="8">
    <name type="scientific">Fundidesulfovibrio putealis</name>
    <dbReference type="NCBI Taxonomy" id="270496"/>
    <lineage>
        <taxon>Bacteria</taxon>
        <taxon>Pseudomonadati</taxon>
        <taxon>Thermodesulfobacteriota</taxon>
        <taxon>Desulfovibrionia</taxon>
        <taxon>Desulfovibrionales</taxon>
        <taxon>Desulfovibrionaceae</taxon>
        <taxon>Fundidesulfovibrio</taxon>
    </lineage>
</organism>
<dbReference type="PANTHER" id="PTHR11138">
    <property type="entry name" value="METHIONYL-TRNA FORMYLTRANSFERASE"/>
    <property type="match status" value="1"/>
</dbReference>
<dbReference type="AlphaFoldDB" id="A0A7C4EK81"/>